<name>A0A9D4Z8U0_ADICA</name>
<proteinExistence type="predicted"/>
<protein>
    <submittedName>
        <fullName evidence="1">Uncharacterized protein</fullName>
    </submittedName>
</protein>
<accession>A0A9D4Z8U0</accession>
<dbReference type="Proteomes" id="UP000886520">
    <property type="component" value="Chromosome 18"/>
</dbReference>
<keyword evidence="2" id="KW-1185">Reference proteome</keyword>
<comment type="caution">
    <text evidence="1">The sequence shown here is derived from an EMBL/GenBank/DDBJ whole genome shotgun (WGS) entry which is preliminary data.</text>
</comment>
<dbReference type="AlphaFoldDB" id="A0A9D4Z8U0"/>
<sequence length="450" mass="49929">MPLPAADSQGPSLNLLGQPPPIYFVDREAYLGVMQSHCYKRSNATVPDERYPAYRPPPWEDERNAALRPLCKLYRSLSRKGLTPLEVIEEVGNRHCSREEDRVSSILGLFHVELSQLRTGKGLAMQIVELAKVCSLEMLVELCGMDVVDCCTIGMSWAPDFANSSRHSFWSTHVLPELQEQQLEVAMERQQVCADGSIKLLAKVVSGHLLAITALPAAIREMSRTTTAKYRQSHPNVTDAEQPTHFIVVPMLNIDNTIPSESEVAFPASNSLLPQNISLESCCFIPLDLYPTKTNQSTLNLNFFFNWQTGSSHGGSFHIPIDLAQTHDLNSLTDLVVSFPIQMVLLGGAPTAIKHGDNFKVIMVCLSKTAAADTGEREEQLHKVGMLYLTEMQEWGLQMKYFEKAGMSECLIGGFGANLSHYVSLQHDVSGEVCILDRPPGGYVPIRKSW</sequence>
<organism evidence="1 2">
    <name type="scientific">Adiantum capillus-veneris</name>
    <name type="common">Maidenhair fern</name>
    <dbReference type="NCBI Taxonomy" id="13818"/>
    <lineage>
        <taxon>Eukaryota</taxon>
        <taxon>Viridiplantae</taxon>
        <taxon>Streptophyta</taxon>
        <taxon>Embryophyta</taxon>
        <taxon>Tracheophyta</taxon>
        <taxon>Polypodiopsida</taxon>
        <taxon>Polypodiidae</taxon>
        <taxon>Polypodiales</taxon>
        <taxon>Pteridineae</taxon>
        <taxon>Pteridaceae</taxon>
        <taxon>Vittarioideae</taxon>
        <taxon>Adiantum</taxon>
    </lineage>
</organism>
<reference evidence="1" key="1">
    <citation type="submission" date="2021-01" db="EMBL/GenBank/DDBJ databases">
        <title>Adiantum capillus-veneris genome.</title>
        <authorList>
            <person name="Fang Y."/>
            <person name="Liao Q."/>
        </authorList>
    </citation>
    <scope>NUCLEOTIDE SEQUENCE</scope>
    <source>
        <strain evidence="1">H3</strain>
        <tissue evidence="1">Leaf</tissue>
    </source>
</reference>
<gene>
    <name evidence="1" type="ORF">GOP47_0019157</name>
</gene>
<evidence type="ECO:0000313" key="1">
    <source>
        <dbReference type="EMBL" id="KAI5066533.1"/>
    </source>
</evidence>
<evidence type="ECO:0000313" key="2">
    <source>
        <dbReference type="Proteomes" id="UP000886520"/>
    </source>
</evidence>
<dbReference type="EMBL" id="JABFUD020000018">
    <property type="protein sequence ID" value="KAI5066533.1"/>
    <property type="molecule type" value="Genomic_DNA"/>
</dbReference>